<gene>
    <name evidence="2" type="ORF">CORC01_08205</name>
</gene>
<dbReference type="AlphaFoldDB" id="A0A1G4B589"/>
<keyword evidence="3" id="KW-1185">Reference proteome</keyword>
<dbReference type="Proteomes" id="UP000176998">
    <property type="component" value="Unassembled WGS sequence"/>
</dbReference>
<feature type="compositionally biased region" description="Low complexity" evidence="1">
    <location>
        <begin position="1"/>
        <end position="18"/>
    </location>
</feature>
<organism evidence="2 3">
    <name type="scientific">Colletotrichum orchidophilum</name>
    <dbReference type="NCBI Taxonomy" id="1209926"/>
    <lineage>
        <taxon>Eukaryota</taxon>
        <taxon>Fungi</taxon>
        <taxon>Dikarya</taxon>
        <taxon>Ascomycota</taxon>
        <taxon>Pezizomycotina</taxon>
        <taxon>Sordariomycetes</taxon>
        <taxon>Hypocreomycetidae</taxon>
        <taxon>Glomerellales</taxon>
        <taxon>Glomerellaceae</taxon>
        <taxon>Colletotrichum</taxon>
    </lineage>
</organism>
<dbReference type="GeneID" id="34561349"/>
<evidence type="ECO:0000256" key="1">
    <source>
        <dbReference type="SAM" id="MobiDB-lite"/>
    </source>
</evidence>
<accession>A0A1G4B589</accession>
<comment type="caution">
    <text evidence="2">The sequence shown here is derived from an EMBL/GenBank/DDBJ whole genome shotgun (WGS) entry which is preliminary data.</text>
</comment>
<feature type="region of interest" description="Disordered" evidence="1">
    <location>
        <begin position="1"/>
        <end position="84"/>
    </location>
</feature>
<proteinExistence type="predicted"/>
<reference evidence="2 3" key="1">
    <citation type="submission" date="2016-09" db="EMBL/GenBank/DDBJ databases">
        <authorList>
            <person name="Capua I."/>
            <person name="De Benedictis P."/>
            <person name="Joannis T."/>
            <person name="Lombin L.H."/>
            <person name="Cattoli G."/>
        </authorList>
    </citation>
    <scope>NUCLEOTIDE SEQUENCE [LARGE SCALE GENOMIC DNA]</scope>
    <source>
        <strain evidence="2 3">IMI 309357</strain>
    </source>
</reference>
<evidence type="ECO:0000313" key="2">
    <source>
        <dbReference type="EMBL" id="OHE96442.1"/>
    </source>
</evidence>
<evidence type="ECO:0000313" key="3">
    <source>
        <dbReference type="Proteomes" id="UP000176998"/>
    </source>
</evidence>
<protein>
    <submittedName>
        <fullName evidence="2">Uncharacterized protein</fullName>
    </submittedName>
</protein>
<sequence length="237" mass="26040">MSPQKRQQQQQERPQLSPRQEDGRESGQQAAAAGLGIGTGERERERKFSKRDLFGGLLSRSKGRGTSSSASTPASSTKSGWGAGAESPIKLPSARFPHFEASMVSDHPRFVVLFSTFFVVLTPVVFSGKVSEVGASSLDQLSLHRPEAPMSLMPPRSKAGDEEVLRIAARSCREDARNAVRFIISKHPAHTHLTYLDNHTHLHLTTTTTPPLPLRCQPPQPSDQVPFPRQCRWVCLG</sequence>
<name>A0A1G4B589_9PEZI</name>
<feature type="compositionally biased region" description="Low complexity" evidence="1">
    <location>
        <begin position="66"/>
        <end position="79"/>
    </location>
</feature>
<feature type="compositionally biased region" description="Basic and acidic residues" evidence="1">
    <location>
        <begin position="40"/>
        <end position="53"/>
    </location>
</feature>
<dbReference type="EMBL" id="MJBS01000069">
    <property type="protein sequence ID" value="OHE96442.1"/>
    <property type="molecule type" value="Genomic_DNA"/>
</dbReference>
<dbReference type="RefSeq" id="XP_022473600.1">
    <property type="nucleotide sequence ID" value="XM_022619839.1"/>
</dbReference>